<name>A0A840C0N5_9HYPH</name>
<feature type="signal peptide" evidence="2">
    <location>
        <begin position="1"/>
        <end position="24"/>
    </location>
</feature>
<dbReference type="PANTHER" id="PTHR22576">
    <property type="entry name" value="MUCOSA ASSOCIATED LYMPHOID TISSUE LYMPHOMA TRANSLOCATION PROTEIN 1/PARACASPASE"/>
    <property type="match status" value="1"/>
</dbReference>
<dbReference type="Gene3D" id="3.40.50.1460">
    <property type="match status" value="1"/>
</dbReference>
<dbReference type="GO" id="GO:0004197">
    <property type="term" value="F:cysteine-type endopeptidase activity"/>
    <property type="evidence" value="ECO:0007669"/>
    <property type="project" value="InterPro"/>
</dbReference>
<protein>
    <submittedName>
        <fullName evidence="4">Putative caspase-like protein</fullName>
    </submittedName>
</protein>
<feature type="chain" id="PRO_5032873055" evidence="2">
    <location>
        <begin position="25"/>
        <end position="787"/>
    </location>
</feature>
<dbReference type="Proteomes" id="UP000577362">
    <property type="component" value="Unassembled WGS sequence"/>
</dbReference>
<feature type="compositionally biased region" description="Basic and acidic residues" evidence="1">
    <location>
        <begin position="699"/>
        <end position="715"/>
    </location>
</feature>
<evidence type="ECO:0000259" key="3">
    <source>
        <dbReference type="Pfam" id="PF00656"/>
    </source>
</evidence>
<evidence type="ECO:0000256" key="2">
    <source>
        <dbReference type="SAM" id="SignalP"/>
    </source>
</evidence>
<dbReference type="InterPro" id="IPR029030">
    <property type="entry name" value="Caspase-like_dom_sf"/>
</dbReference>
<sequence length="787" mass="85522">MLRRTLFLIIMASALIMGAGTSFAQQERFALVIGQADYPSGSLPTTLNDAGLVAQTLRTAGFDVSGGADLGGDDLRHAVREFLGKVQGAGRDATVVVYLAGQALQIEGENYFLPIDARLNNDSDVPLEGFRISDMLRSLAGTPVGINIVILDAARAYPKLGGQPIAPGLAIMDAPQGFAIAFSAAPNTVAPEEQGPYGPYATALAEMMQQPGLPLEVLFDRVRLRVHEATAGRQTPWDSLNLGGADFFFFEPEPGSAPVAGPPPRRSIEQLPAPEAYVYAIEEDTIPVYQEFLRVYPQDPMARRVRVILAERREALIWRRTLVMDSPEAYWTYLRRYPRGPHAEDSRRRLSRLSVALEPPRQFDIIEYDDLPPRLPDEFEDYAEIYEIRDLPPPPPPPVAILPPRPAEFERLPPPPPPPTAGFLPIPTDVPVPSAARRRPEGVFRPALDPQRVIDVQAPQTAPSPAAPEGARPGTDQPPPPTAPAPQRTAPQGDRAPQPADDARPGSPAPAQPGEAPRQRRAPGEPPVPDRDAAPPASAPGRLRDQERAPADQVRPRRERTPRPADREAPRQRRAPGELPVPGEGAAPSAPAPEPGRLRDRRTAPSDEVRPQRRTRPAEREAPRQRRTPGEPSTPRRDAAPPERPPAARLPGRQTAPDEVRPRQPARQAPADARPRREPRPPAAAPPPARMQQPSVREAPPRSERPRPARPERPSGFEGGAPAMPGARPGRAEQPRAPAAMPRPEQPAPEQPRMQAPRQQPSGPPAERGPRGPGRRGCPEGADCPQP</sequence>
<feature type="domain" description="Peptidase C14 caspase" evidence="3">
    <location>
        <begin position="28"/>
        <end position="239"/>
    </location>
</feature>
<feature type="compositionally biased region" description="Low complexity" evidence="1">
    <location>
        <begin position="457"/>
        <end position="475"/>
    </location>
</feature>
<dbReference type="AlphaFoldDB" id="A0A840C0N5"/>
<feature type="compositionally biased region" description="Basic and acidic residues" evidence="1">
    <location>
        <begin position="596"/>
        <end position="624"/>
    </location>
</feature>
<comment type="caution">
    <text evidence="4">The sequence shown here is derived from an EMBL/GenBank/DDBJ whole genome shotgun (WGS) entry which is preliminary data.</text>
</comment>
<dbReference type="PANTHER" id="PTHR22576:SF37">
    <property type="entry name" value="MUCOSA-ASSOCIATED LYMPHOID TISSUE LYMPHOMA TRANSLOCATION PROTEIN 1"/>
    <property type="match status" value="1"/>
</dbReference>
<feature type="region of interest" description="Disordered" evidence="1">
    <location>
        <begin position="390"/>
        <end position="787"/>
    </location>
</feature>
<reference evidence="4 5" key="1">
    <citation type="submission" date="2020-08" db="EMBL/GenBank/DDBJ databases">
        <title>Genomic Encyclopedia of Type Strains, Phase IV (KMG-IV): sequencing the most valuable type-strain genomes for metagenomic binning, comparative biology and taxonomic classification.</title>
        <authorList>
            <person name="Goeker M."/>
        </authorList>
    </citation>
    <scope>NUCLEOTIDE SEQUENCE [LARGE SCALE GENOMIC DNA]</scope>
    <source>
        <strain evidence="4 5">DSM 103737</strain>
    </source>
</reference>
<evidence type="ECO:0000313" key="4">
    <source>
        <dbReference type="EMBL" id="MBB4018353.1"/>
    </source>
</evidence>
<keyword evidence="2" id="KW-0732">Signal</keyword>
<accession>A0A840C0N5</accession>
<evidence type="ECO:0000256" key="1">
    <source>
        <dbReference type="SAM" id="MobiDB-lite"/>
    </source>
</evidence>
<dbReference type="Pfam" id="PF00656">
    <property type="entry name" value="Peptidase_C14"/>
    <property type="match status" value="1"/>
</dbReference>
<dbReference type="GO" id="GO:0006508">
    <property type="term" value="P:proteolysis"/>
    <property type="evidence" value="ECO:0007669"/>
    <property type="project" value="InterPro"/>
</dbReference>
<keyword evidence="5" id="KW-1185">Reference proteome</keyword>
<dbReference type="RefSeq" id="WP_183317338.1">
    <property type="nucleotide sequence ID" value="NZ_JACIEN010000004.1"/>
</dbReference>
<feature type="compositionally biased region" description="Low complexity" evidence="1">
    <location>
        <begin position="663"/>
        <end position="672"/>
    </location>
</feature>
<feature type="compositionally biased region" description="Basic and acidic residues" evidence="1">
    <location>
        <begin position="542"/>
        <end position="571"/>
    </location>
</feature>
<dbReference type="InterPro" id="IPR052039">
    <property type="entry name" value="Caspase-related_regulators"/>
</dbReference>
<dbReference type="InterPro" id="IPR011600">
    <property type="entry name" value="Pept_C14_caspase"/>
</dbReference>
<feature type="compositionally biased region" description="Low complexity" evidence="1">
    <location>
        <begin position="580"/>
        <end position="589"/>
    </location>
</feature>
<feature type="compositionally biased region" description="Pro residues" evidence="1">
    <location>
        <begin position="391"/>
        <end position="420"/>
    </location>
</feature>
<dbReference type="EMBL" id="JACIEN010000004">
    <property type="protein sequence ID" value="MBB4018353.1"/>
    <property type="molecule type" value="Genomic_DNA"/>
</dbReference>
<proteinExistence type="predicted"/>
<dbReference type="SUPFAM" id="SSF52129">
    <property type="entry name" value="Caspase-like"/>
    <property type="match status" value="1"/>
</dbReference>
<organism evidence="4 5">
    <name type="scientific">Chelatococcus caeni</name>
    <dbReference type="NCBI Taxonomy" id="1348468"/>
    <lineage>
        <taxon>Bacteria</taxon>
        <taxon>Pseudomonadati</taxon>
        <taxon>Pseudomonadota</taxon>
        <taxon>Alphaproteobacteria</taxon>
        <taxon>Hyphomicrobiales</taxon>
        <taxon>Chelatococcaceae</taxon>
        <taxon>Chelatococcus</taxon>
    </lineage>
</organism>
<gene>
    <name evidence="4" type="ORF">GGR16_003400</name>
</gene>
<evidence type="ECO:0000313" key="5">
    <source>
        <dbReference type="Proteomes" id="UP000577362"/>
    </source>
</evidence>
<feature type="compositionally biased region" description="Low complexity" evidence="1">
    <location>
        <begin position="751"/>
        <end position="761"/>
    </location>
</feature>
<feature type="compositionally biased region" description="Low complexity" evidence="1">
    <location>
        <begin position="720"/>
        <end position="729"/>
    </location>
</feature>